<dbReference type="OrthoDB" id="2367685at2759"/>
<dbReference type="Gene3D" id="2.20.70.10">
    <property type="match status" value="1"/>
</dbReference>
<protein>
    <recommendedName>
        <fullName evidence="4">WW domain-containing protein</fullName>
    </recommendedName>
</protein>
<dbReference type="GeneID" id="80914509"/>
<feature type="compositionally biased region" description="Basic and acidic residues" evidence="1">
    <location>
        <begin position="47"/>
        <end position="59"/>
    </location>
</feature>
<proteinExistence type="predicted"/>
<feature type="compositionally biased region" description="Basic and acidic residues" evidence="1">
    <location>
        <begin position="168"/>
        <end position="192"/>
    </location>
</feature>
<dbReference type="EMBL" id="JAPEUX010000008">
    <property type="protein sequence ID" value="KAJ4347044.1"/>
    <property type="molecule type" value="Genomic_DNA"/>
</dbReference>
<comment type="caution">
    <text evidence="2">The sequence shown here is derived from an EMBL/GenBank/DDBJ whole genome shotgun (WGS) entry which is preliminary data.</text>
</comment>
<evidence type="ECO:0000313" key="3">
    <source>
        <dbReference type="Proteomes" id="UP001140513"/>
    </source>
</evidence>
<gene>
    <name evidence="2" type="ORF">N0V89_010979</name>
</gene>
<name>A0A9W9C6P3_9PLEO</name>
<keyword evidence="3" id="KW-1185">Reference proteome</keyword>
<dbReference type="AlphaFoldDB" id="A0A9W9C6P3"/>
<reference evidence="2" key="1">
    <citation type="submission" date="2022-10" db="EMBL/GenBank/DDBJ databases">
        <title>Tapping the CABI collections for fungal endophytes: first genome assemblies for Collariella, Neodidymelliopsis, Ascochyta clinopodiicola, Didymella pomorum, Didymosphaeria variabile, Neocosmospora piperis and Neocucurbitaria cava.</title>
        <authorList>
            <person name="Hill R."/>
        </authorList>
    </citation>
    <scope>NUCLEOTIDE SEQUENCE</scope>
    <source>
        <strain evidence="2">IMI 356815</strain>
    </source>
</reference>
<dbReference type="Proteomes" id="UP001140513">
    <property type="component" value="Unassembled WGS sequence"/>
</dbReference>
<sequence length="298" mass="32851">MATSSSQPADAPPSYELATGSSSEPKPLRRVSTDGPASRTARNGIPPEHRRSMEDENRDLPPGWVRQFDPTEHHQFFVDTKANPPRSIWTHPYDDPDFLATLSPEERKKYSRMHRSVTLEDITAESSDDEDHHHPKLPPRTKAAGGTSHASSSDQPTGIHKFTRKMKDKLTDSTHEQRQRQRSQREEAERKAYQAHMQARKAMARAMETGQPQFLCKDQQGRDVFIEPPGGPGGYGYGPQGAYGYSPYAQGPYANPNARFVRPSGPYGRPYGYGYGGGIGAPVAAGFLGGALLGGLMF</sequence>
<evidence type="ECO:0008006" key="4">
    <source>
        <dbReference type="Google" id="ProtNLM"/>
    </source>
</evidence>
<accession>A0A9W9C6P3</accession>
<dbReference type="RefSeq" id="XP_056066844.1">
    <property type="nucleotide sequence ID" value="XM_056219717.1"/>
</dbReference>
<feature type="region of interest" description="Disordered" evidence="1">
    <location>
        <begin position="120"/>
        <end position="194"/>
    </location>
</feature>
<evidence type="ECO:0000313" key="2">
    <source>
        <dbReference type="EMBL" id="KAJ4347044.1"/>
    </source>
</evidence>
<feature type="region of interest" description="Disordered" evidence="1">
    <location>
        <begin position="1"/>
        <end position="67"/>
    </location>
</feature>
<evidence type="ECO:0000256" key="1">
    <source>
        <dbReference type="SAM" id="MobiDB-lite"/>
    </source>
</evidence>
<organism evidence="2 3">
    <name type="scientific">Didymosphaeria variabile</name>
    <dbReference type="NCBI Taxonomy" id="1932322"/>
    <lineage>
        <taxon>Eukaryota</taxon>
        <taxon>Fungi</taxon>
        <taxon>Dikarya</taxon>
        <taxon>Ascomycota</taxon>
        <taxon>Pezizomycotina</taxon>
        <taxon>Dothideomycetes</taxon>
        <taxon>Pleosporomycetidae</taxon>
        <taxon>Pleosporales</taxon>
        <taxon>Massarineae</taxon>
        <taxon>Didymosphaeriaceae</taxon>
        <taxon>Didymosphaeria</taxon>
    </lineage>
</organism>